<dbReference type="AlphaFoldDB" id="A0A4V2K751"/>
<evidence type="ECO:0008006" key="3">
    <source>
        <dbReference type="Google" id="ProtNLM"/>
    </source>
</evidence>
<evidence type="ECO:0000313" key="1">
    <source>
        <dbReference type="EMBL" id="TBU54748.1"/>
    </source>
</evidence>
<protein>
    <recommendedName>
        <fullName evidence="3">F-box domain-containing protein</fullName>
    </recommendedName>
</protein>
<reference evidence="1 2" key="1">
    <citation type="submission" date="2019-01" db="EMBL/GenBank/DDBJ databases">
        <title>Draft genome sequences of three monokaryotic isolates of the white-rot basidiomycete fungus Dichomitus squalens.</title>
        <authorList>
            <consortium name="DOE Joint Genome Institute"/>
            <person name="Lopez S.C."/>
            <person name="Andreopoulos B."/>
            <person name="Pangilinan J."/>
            <person name="Lipzen A."/>
            <person name="Riley R."/>
            <person name="Ahrendt S."/>
            <person name="Ng V."/>
            <person name="Barry K."/>
            <person name="Daum C."/>
            <person name="Grigoriev I.V."/>
            <person name="Hilden K.S."/>
            <person name="Makela M.R."/>
            <person name="de Vries R.P."/>
        </authorList>
    </citation>
    <scope>NUCLEOTIDE SEQUENCE [LARGE SCALE GENOMIC DNA]</scope>
    <source>
        <strain evidence="1 2">CBS 464.89</strain>
    </source>
</reference>
<keyword evidence="2" id="KW-1185">Reference proteome</keyword>
<dbReference type="EMBL" id="ML145182">
    <property type="protein sequence ID" value="TBU54748.1"/>
    <property type="molecule type" value="Genomic_DNA"/>
</dbReference>
<evidence type="ECO:0000313" key="2">
    <source>
        <dbReference type="Proteomes" id="UP000292082"/>
    </source>
</evidence>
<name>A0A4V2K751_9APHY</name>
<sequence length="73" mass="8856">MLRILRRCPSDRTDALEIEYVADDDNDEELLQFIPQAFPNLRRLNILRHRRRETDAVPVVRPRSFCPRFYTRL</sequence>
<dbReference type="Proteomes" id="UP000292082">
    <property type="component" value="Unassembled WGS sequence"/>
</dbReference>
<proteinExistence type="predicted"/>
<gene>
    <name evidence="1" type="ORF">BD310DRAFT_935219</name>
</gene>
<organism evidence="1 2">
    <name type="scientific">Dichomitus squalens</name>
    <dbReference type="NCBI Taxonomy" id="114155"/>
    <lineage>
        <taxon>Eukaryota</taxon>
        <taxon>Fungi</taxon>
        <taxon>Dikarya</taxon>
        <taxon>Basidiomycota</taxon>
        <taxon>Agaricomycotina</taxon>
        <taxon>Agaricomycetes</taxon>
        <taxon>Polyporales</taxon>
        <taxon>Polyporaceae</taxon>
        <taxon>Dichomitus</taxon>
    </lineage>
</organism>
<accession>A0A4V2K751</accession>